<evidence type="ECO:0000313" key="5">
    <source>
        <dbReference type="EMBL" id="PXX79849.1"/>
    </source>
</evidence>
<evidence type="ECO:0000256" key="2">
    <source>
        <dbReference type="SAM" id="SignalP"/>
    </source>
</evidence>
<dbReference type="NCBIfam" id="TIGR04557">
    <property type="entry name" value="fuse_rel_SoxYZ"/>
    <property type="match status" value="1"/>
</dbReference>
<dbReference type="InterPro" id="IPR030831">
    <property type="entry name" value="Fuse-rel_SoxYZ"/>
</dbReference>
<dbReference type="AlphaFoldDB" id="A0A318KQ25"/>
<comment type="caution">
    <text evidence="5">The sequence shown here is derived from an EMBL/GenBank/DDBJ whole genome shotgun (WGS) entry which is preliminary data.</text>
</comment>
<feature type="domain" description="Sulphur oxidation protein SoxZ" evidence="3">
    <location>
        <begin position="166"/>
        <end position="249"/>
    </location>
</feature>
<dbReference type="Pfam" id="PF13501">
    <property type="entry name" value="SoxY"/>
    <property type="match status" value="1"/>
</dbReference>
<gene>
    <name evidence="5" type="ORF">DFR34_10547</name>
</gene>
<dbReference type="Pfam" id="PF08770">
    <property type="entry name" value="SoxZ"/>
    <property type="match status" value="1"/>
</dbReference>
<dbReference type="Proteomes" id="UP000247555">
    <property type="component" value="Unassembled WGS sequence"/>
</dbReference>
<keyword evidence="6" id="KW-1185">Reference proteome</keyword>
<evidence type="ECO:0000313" key="6">
    <source>
        <dbReference type="Proteomes" id="UP000247555"/>
    </source>
</evidence>
<dbReference type="Gene3D" id="2.60.40.10">
    <property type="entry name" value="Immunoglobulins"/>
    <property type="match status" value="1"/>
</dbReference>
<dbReference type="SUPFAM" id="SSF81296">
    <property type="entry name" value="E set domains"/>
    <property type="match status" value="1"/>
</dbReference>
<dbReference type="InterPro" id="IPR014880">
    <property type="entry name" value="SoxZ_dom"/>
</dbReference>
<dbReference type="Gene3D" id="2.60.40.2470">
    <property type="entry name" value="SoxY domain"/>
    <property type="match status" value="1"/>
</dbReference>
<protein>
    <submittedName>
        <fullName evidence="5">Sulfur-oxidizing protein SoxY</fullName>
    </submittedName>
</protein>
<dbReference type="InterPro" id="IPR013783">
    <property type="entry name" value="Ig-like_fold"/>
</dbReference>
<dbReference type="EMBL" id="QJKI01000005">
    <property type="protein sequence ID" value="PXX79849.1"/>
    <property type="molecule type" value="Genomic_DNA"/>
</dbReference>
<sequence>MQWLRLICLAALCSALPARAAPAGDPFNSPLWPNMHKLMLGGGKVVFDPKVKVTIPERVEDGHFVPVTVDARELGEVRELVLFADYNPIPRALRYQPLAAQPRLSVAMRVNQATPIRAAALDGKGVWHVSGQWLDAPGGGCALPSQTRSTTDWNSLLGRVSGRAWREDGALRVRLGVMHPMDTGLVSNVARFNIEQLDIRDADNRLLARLETDASLAENPLFTLHLRPTPTPLLRASSQDNDGNHYTATLPLAP</sequence>
<organism evidence="5 6">
    <name type="scientific">Rivihabitans pingtungensis</name>
    <dbReference type="NCBI Taxonomy" id="1054498"/>
    <lineage>
        <taxon>Bacteria</taxon>
        <taxon>Pseudomonadati</taxon>
        <taxon>Pseudomonadota</taxon>
        <taxon>Betaproteobacteria</taxon>
        <taxon>Neisseriales</taxon>
        <taxon>Aquaspirillaceae</taxon>
        <taxon>Rivihabitans</taxon>
    </lineage>
</organism>
<evidence type="ECO:0000259" key="4">
    <source>
        <dbReference type="Pfam" id="PF13501"/>
    </source>
</evidence>
<keyword evidence="2" id="KW-0732">Signal</keyword>
<evidence type="ECO:0000256" key="1">
    <source>
        <dbReference type="SAM" id="MobiDB-lite"/>
    </source>
</evidence>
<proteinExistence type="predicted"/>
<feature type="domain" description="Ig-like SoxY" evidence="4">
    <location>
        <begin position="39"/>
        <end position="141"/>
    </location>
</feature>
<evidence type="ECO:0000259" key="3">
    <source>
        <dbReference type="Pfam" id="PF08770"/>
    </source>
</evidence>
<name>A0A318KQ25_9NEIS</name>
<dbReference type="InterPro" id="IPR032711">
    <property type="entry name" value="SoxY"/>
</dbReference>
<feature type="chain" id="PRO_5016282293" evidence="2">
    <location>
        <begin position="21"/>
        <end position="254"/>
    </location>
</feature>
<feature type="compositionally biased region" description="Polar residues" evidence="1">
    <location>
        <begin position="236"/>
        <end position="247"/>
    </location>
</feature>
<dbReference type="OrthoDB" id="5343309at2"/>
<feature type="signal peptide" evidence="2">
    <location>
        <begin position="1"/>
        <end position="20"/>
    </location>
</feature>
<dbReference type="InterPro" id="IPR038162">
    <property type="entry name" value="SoxY_sf"/>
</dbReference>
<feature type="region of interest" description="Disordered" evidence="1">
    <location>
        <begin position="232"/>
        <end position="254"/>
    </location>
</feature>
<reference evidence="5 6" key="1">
    <citation type="submission" date="2018-05" db="EMBL/GenBank/DDBJ databases">
        <title>Genomic Encyclopedia of Type Strains, Phase IV (KMG-IV): sequencing the most valuable type-strain genomes for metagenomic binning, comparative biology and taxonomic classification.</title>
        <authorList>
            <person name="Goeker M."/>
        </authorList>
    </citation>
    <scope>NUCLEOTIDE SEQUENCE [LARGE SCALE GENOMIC DNA]</scope>
    <source>
        <strain evidence="5 6">DSM 29661</strain>
    </source>
</reference>
<dbReference type="InterPro" id="IPR014756">
    <property type="entry name" value="Ig_E-set"/>
</dbReference>
<dbReference type="RefSeq" id="WP_110390151.1">
    <property type="nucleotide sequence ID" value="NZ_CALCOA010000130.1"/>
</dbReference>
<accession>A0A318KQ25</accession>